<feature type="compositionally biased region" description="Basic residues" evidence="1">
    <location>
        <begin position="272"/>
        <end position="282"/>
    </location>
</feature>
<feature type="compositionally biased region" description="Acidic residues" evidence="1">
    <location>
        <begin position="159"/>
        <end position="169"/>
    </location>
</feature>
<feature type="compositionally biased region" description="Basic and acidic residues" evidence="1">
    <location>
        <begin position="137"/>
        <end position="158"/>
    </location>
</feature>
<feature type="compositionally biased region" description="Basic and acidic residues" evidence="1">
    <location>
        <begin position="34"/>
        <end position="56"/>
    </location>
</feature>
<dbReference type="EMBL" id="CAJNJA010019975">
    <property type="protein sequence ID" value="CAE7453520.1"/>
    <property type="molecule type" value="Genomic_DNA"/>
</dbReference>
<feature type="compositionally biased region" description="Basic and acidic residues" evidence="1">
    <location>
        <begin position="197"/>
        <end position="208"/>
    </location>
</feature>
<comment type="caution">
    <text evidence="2">The sequence shown here is derived from an EMBL/GenBank/DDBJ whole genome shotgun (WGS) entry which is preliminary data.</text>
</comment>
<feature type="compositionally biased region" description="Basic and acidic residues" evidence="1">
    <location>
        <begin position="299"/>
        <end position="317"/>
    </location>
</feature>
<feature type="compositionally biased region" description="Acidic residues" evidence="1">
    <location>
        <begin position="84"/>
        <end position="109"/>
    </location>
</feature>
<feature type="compositionally biased region" description="Basic and acidic residues" evidence="1">
    <location>
        <begin position="110"/>
        <end position="121"/>
    </location>
</feature>
<protein>
    <submittedName>
        <fullName evidence="2">Uncharacterized protein</fullName>
    </submittedName>
</protein>
<dbReference type="AlphaFoldDB" id="A0A812RUW1"/>
<sequence>MSLSCLVLQAHCSLASTFARLPETTKATCLVLGEPEKDDEKESADDGLKEDTKAAPESEEADQSLEKEGKSSASAELKDKDDKEEKEEREEKDEKDEKEDGEDRGETEDKDQKEEKAMRESEGEEEDNADTLNPESAEAKDDKESRQDSKDSGDKQEGEETEKEEDGDEEKSQSTEAMMKQSDKELLQELVAAAKWANREEAKPKTAGEDTESTASPHRKKEQNKHGQDPPVPADEPHDFRDEDLVESELEETMLPKKKPSGRGNRQERATHPQKHSKPATAKKHEAEASSSSVEADAEQEKPKSEEGLKPSDRELLQELVAAAKLSSAKEEAKRNASHAASAEDRESKAPSQRPKEQKEPGEDQHAEEPAGESSKAGDEDSSEDSADGADLVETEENSPPSKKASRKGGSKERASQHQKHSKSASVKKIFGSTGFAGTDKSLQPRHKKGGFHVYVEADGVLLEQ</sequence>
<proteinExistence type="predicted"/>
<evidence type="ECO:0000256" key="1">
    <source>
        <dbReference type="SAM" id="MobiDB-lite"/>
    </source>
</evidence>
<feature type="compositionally biased region" description="Basic and acidic residues" evidence="1">
    <location>
        <begin position="64"/>
        <end position="83"/>
    </location>
</feature>
<name>A0A812RUW1_9DINO</name>
<organism evidence="2 3">
    <name type="scientific">Symbiodinium necroappetens</name>
    <dbReference type="NCBI Taxonomy" id="1628268"/>
    <lineage>
        <taxon>Eukaryota</taxon>
        <taxon>Sar</taxon>
        <taxon>Alveolata</taxon>
        <taxon>Dinophyceae</taxon>
        <taxon>Suessiales</taxon>
        <taxon>Symbiodiniaceae</taxon>
        <taxon>Symbiodinium</taxon>
    </lineage>
</organism>
<feature type="compositionally biased region" description="Basic and acidic residues" evidence="1">
    <location>
        <begin position="342"/>
        <end position="369"/>
    </location>
</feature>
<feature type="region of interest" description="Disordered" evidence="1">
    <location>
        <begin position="31"/>
        <end position="452"/>
    </location>
</feature>
<feature type="non-terminal residue" evidence="2">
    <location>
        <position position="1"/>
    </location>
</feature>
<gene>
    <name evidence="2" type="ORF">SNEC2469_LOCUS12586</name>
</gene>
<feature type="compositionally biased region" description="Acidic residues" evidence="1">
    <location>
        <begin position="380"/>
        <end position="397"/>
    </location>
</feature>
<keyword evidence="3" id="KW-1185">Reference proteome</keyword>
<reference evidence="2" key="1">
    <citation type="submission" date="2021-02" db="EMBL/GenBank/DDBJ databases">
        <authorList>
            <person name="Dougan E. K."/>
            <person name="Rhodes N."/>
            <person name="Thang M."/>
            <person name="Chan C."/>
        </authorList>
    </citation>
    <scope>NUCLEOTIDE SEQUENCE</scope>
</reference>
<dbReference type="Proteomes" id="UP000601435">
    <property type="component" value="Unassembled WGS sequence"/>
</dbReference>
<evidence type="ECO:0000313" key="3">
    <source>
        <dbReference type="Proteomes" id="UP000601435"/>
    </source>
</evidence>
<evidence type="ECO:0000313" key="2">
    <source>
        <dbReference type="EMBL" id="CAE7453520.1"/>
    </source>
</evidence>
<dbReference type="OrthoDB" id="444671at2759"/>
<accession>A0A812RUW1</accession>